<comment type="caution">
    <text evidence="2">The sequence shown here is derived from an EMBL/GenBank/DDBJ whole genome shotgun (WGS) entry which is preliminary data.</text>
</comment>
<feature type="compositionally biased region" description="Low complexity" evidence="1">
    <location>
        <begin position="244"/>
        <end position="254"/>
    </location>
</feature>
<evidence type="ECO:0000313" key="2">
    <source>
        <dbReference type="EMBL" id="MFC4590575.1"/>
    </source>
</evidence>
<feature type="compositionally biased region" description="Low complexity" evidence="1">
    <location>
        <begin position="188"/>
        <end position="206"/>
    </location>
</feature>
<dbReference type="RefSeq" id="WP_262846520.1">
    <property type="nucleotide sequence ID" value="NZ_JANZYP010000047.1"/>
</dbReference>
<feature type="compositionally biased region" description="Polar residues" evidence="1">
    <location>
        <begin position="207"/>
        <end position="240"/>
    </location>
</feature>
<reference evidence="3" key="1">
    <citation type="journal article" date="2019" name="Int. J. Syst. Evol. Microbiol.">
        <title>The Global Catalogue of Microorganisms (GCM) 10K type strain sequencing project: providing services to taxonomists for standard genome sequencing and annotation.</title>
        <authorList>
            <consortium name="The Broad Institute Genomics Platform"/>
            <consortium name="The Broad Institute Genome Sequencing Center for Infectious Disease"/>
            <person name="Wu L."/>
            <person name="Ma J."/>
        </authorList>
    </citation>
    <scope>NUCLEOTIDE SEQUENCE [LARGE SCALE GENOMIC DNA]</scope>
    <source>
        <strain evidence="3">CCUG 49560</strain>
    </source>
</reference>
<keyword evidence="3" id="KW-1185">Reference proteome</keyword>
<sequence length="564" mass="59642">MPRLRKREWIIALIAVLFTLTIGIPTGMALADPGATDVSNSECDDILGTGTPEFMYCSWMAKTPKDALDVVRFWARNDGEKLKEAVPYPGPVLFCTDAGNKGPGMQDCADKDQVLCKYDQSAGKYVCKDTSGNITKPPEKACLGGEFDCSGGGSSASAAPTTNSGRATASAVPSTVGDPQAEDQPVSQNQDQNTTQNQTNRRNQPNSSGQPSTAPQGSQAPMVETSTAPEGTQEVATPSASAGDPAPTASAEPEPSAPADPEPSATPTASKKPIAAPNDATGKAAATAVKLGMRVWIESELAPAWTAGKDQFDAAVASMAAQASRPGVVGVKFAQDLGYWGFKSATDVRKFVKDSSAALRAAMPAGKQLAVDVVVPEMGCGVSEPCQAALRGKYPLITRSNVEKYVLTGDVDHVNVSSGLFASEYAKYKITADKALRNQWIAIRARGWDTRVHIGAREVGLAHSGANKLTAAQAEAAAKLRVDLPLQAGVQTVMLWTHRQEWDGSTWRLLDQGLATNTMWKALQARKGLGRLSVTFDASDPEKGITQDLSKLAEVFDEVYIHSQ</sequence>
<gene>
    <name evidence="2" type="ORF">ACFO8L_31080</name>
</gene>
<dbReference type="EMBL" id="JBHSFN010000024">
    <property type="protein sequence ID" value="MFC4590575.1"/>
    <property type="molecule type" value="Genomic_DNA"/>
</dbReference>
<organism evidence="2 3">
    <name type="scientific">Sphaerisporangium corydalis</name>
    <dbReference type="NCBI Taxonomy" id="1441875"/>
    <lineage>
        <taxon>Bacteria</taxon>
        <taxon>Bacillati</taxon>
        <taxon>Actinomycetota</taxon>
        <taxon>Actinomycetes</taxon>
        <taxon>Streptosporangiales</taxon>
        <taxon>Streptosporangiaceae</taxon>
        <taxon>Sphaerisporangium</taxon>
    </lineage>
</organism>
<proteinExistence type="predicted"/>
<feature type="region of interest" description="Disordered" evidence="1">
    <location>
        <begin position="151"/>
        <end position="280"/>
    </location>
</feature>
<protein>
    <submittedName>
        <fullName evidence="2">Uncharacterized protein</fullName>
    </submittedName>
</protein>
<name>A0ABV9EPE5_9ACTN</name>
<evidence type="ECO:0000313" key="3">
    <source>
        <dbReference type="Proteomes" id="UP001595891"/>
    </source>
</evidence>
<dbReference type="Proteomes" id="UP001595891">
    <property type="component" value="Unassembled WGS sequence"/>
</dbReference>
<evidence type="ECO:0000256" key="1">
    <source>
        <dbReference type="SAM" id="MobiDB-lite"/>
    </source>
</evidence>
<feature type="compositionally biased region" description="Polar residues" evidence="1">
    <location>
        <begin position="160"/>
        <end position="173"/>
    </location>
</feature>
<accession>A0ABV9EPE5</accession>